<name>M7SMM6_EUTLA</name>
<evidence type="ECO:0000313" key="2">
    <source>
        <dbReference type="EMBL" id="EMR65648.1"/>
    </source>
</evidence>
<evidence type="ECO:0000313" key="3">
    <source>
        <dbReference type="Proteomes" id="UP000012174"/>
    </source>
</evidence>
<keyword evidence="3" id="KW-1185">Reference proteome</keyword>
<reference evidence="3" key="1">
    <citation type="journal article" date="2013" name="Genome Announc.">
        <title>Draft genome sequence of the grapevine dieback fungus Eutypa lata UCR-EL1.</title>
        <authorList>
            <person name="Blanco-Ulate B."/>
            <person name="Rolshausen P.E."/>
            <person name="Cantu D."/>
        </authorList>
    </citation>
    <scope>NUCLEOTIDE SEQUENCE [LARGE SCALE GENOMIC DNA]</scope>
    <source>
        <strain evidence="3">UCR-EL1</strain>
    </source>
</reference>
<feature type="compositionally biased region" description="Acidic residues" evidence="1">
    <location>
        <begin position="467"/>
        <end position="483"/>
    </location>
</feature>
<dbReference type="Gene3D" id="3.80.10.10">
    <property type="entry name" value="Ribonuclease Inhibitor"/>
    <property type="match status" value="1"/>
</dbReference>
<protein>
    <submittedName>
        <fullName evidence="2">Uncharacterized protein</fullName>
    </submittedName>
</protein>
<dbReference type="EMBL" id="KB706814">
    <property type="protein sequence ID" value="EMR65648.1"/>
    <property type="molecule type" value="Genomic_DNA"/>
</dbReference>
<accession>M7SMM6</accession>
<dbReference type="OMA" id="CNSHARI"/>
<dbReference type="AlphaFoldDB" id="M7SMM6"/>
<dbReference type="KEGG" id="ela:UCREL1_7370"/>
<feature type="compositionally biased region" description="Low complexity" evidence="1">
    <location>
        <begin position="370"/>
        <end position="391"/>
    </location>
</feature>
<dbReference type="InterPro" id="IPR032675">
    <property type="entry name" value="LRR_dom_sf"/>
</dbReference>
<dbReference type="SUPFAM" id="SSF52047">
    <property type="entry name" value="RNI-like"/>
    <property type="match status" value="1"/>
</dbReference>
<sequence length="489" mass="54558">MAEAYLYSSAVFTTKPSFNQFLKATVADQRRSQYLQDLKLAFSTREYKYDEQVSRPDLSTFENLRTLVSESSECQPWSHKGTVQWKVYMETFVRLFEQASLLNQVPNTQVSLQKLEALTLHWSGVHGRIGQVVSGPIGTWDEEFLRKFSHQTDLKSLSLIECTVSVEALDAILSLPTALQRLTLYETSCHEIDVLYDRFATANSDLFNRALAQQSSSLTYLEITACPSYASLPGNIDRPLSLALGDFRVLTHLRLGPFRATRRGSGQHSDLCGLKHPPPPALTSLRLDDFLLSLLTPRAANEVLSELLVDELIAGAAARGVALELDIALARMTAYLQRLQRIRDQRPLVRKLVQGFAENFYHRQPRDHPPACSASSPPSSSSEPDSDSSSGSGSGSGSDPERSPASGSGSADDHQSESARLRILTSKRVHVIPPYLHAEKRPRFVVRYDSWHPHRFVPDAHLTSVDTFDEDDDNISSEDDDVEAAFHEQ</sequence>
<organism evidence="2 3">
    <name type="scientific">Eutypa lata (strain UCR-EL1)</name>
    <name type="common">Grapevine dieback disease fungus</name>
    <name type="synonym">Eutypa armeniacae</name>
    <dbReference type="NCBI Taxonomy" id="1287681"/>
    <lineage>
        <taxon>Eukaryota</taxon>
        <taxon>Fungi</taxon>
        <taxon>Dikarya</taxon>
        <taxon>Ascomycota</taxon>
        <taxon>Pezizomycotina</taxon>
        <taxon>Sordariomycetes</taxon>
        <taxon>Xylariomycetidae</taxon>
        <taxon>Xylariales</taxon>
        <taxon>Diatrypaceae</taxon>
        <taxon>Eutypa</taxon>
    </lineage>
</organism>
<gene>
    <name evidence="2" type="ORF">UCREL1_7370</name>
</gene>
<proteinExistence type="predicted"/>
<feature type="region of interest" description="Disordered" evidence="1">
    <location>
        <begin position="362"/>
        <end position="418"/>
    </location>
</feature>
<evidence type="ECO:0000256" key="1">
    <source>
        <dbReference type="SAM" id="MobiDB-lite"/>
    </source>
</evidence>
<feature type="region of interest" description="Disordered" evidence="1">
    <location>
        <begin position="467"/>
        <end position="489"/>
    </location>
</feature>
<dbReference type="OrthoDB" id="2522477at2759"/>
<dbReference type="HOGENOM" id="CLU_557804_0_0_1"/>
<dbReference type="Proteomes" id="UP000012174">
    <property type="component" value="Unassembled WGS sequence"/>
</dbReference>